<evidence type="ECO:0000313" key="6">
    <source>
        <dbReference type="EMBL" id="SFK80431.1"/>
    </source>
</evidence>
<dbReference type="Proteomes" id="UP000199598">
    <property type="component" value="Unassembled WGS sequence"/>
</dbReference>
<name>A0A1I4CKH0_9HYPH</name>
<evidence type="ECO:0000256" key="4">
    <source>
        <dbReference type="ARBA" id="ARBA00023163"/>
    </source>
</evidence>
<dbReference type="PROSITE" id="PS50931">
    <property type="entry name" value="HTH_LYSR"/>
    <property type="match status" value="1"/>
</dbReference>
<keyword evidence="2" id="KW-0805">Transcription regulation</keyword>
<dbReference type="CDD" id="cd05466">
    <property type="entry name" value="PBP2_LTTR_substrate"/>
    <property type="match status" value="1"/>
</dbReference>
<dbReference type="InterPro" id="IPR036390">
    <property type="entry name" value="WH_DNA-bd_sf"/>
</dbReference>
<dbReference type="SUPFAM" id="SSF53850">
    <property type="entry name" value="Periplasmic binding protein-like II"/>
    <property type="match status" value="1"/>
</dbReference>
<keyword evidence="7" id="KW-1185">Reference proteome</keyword>
<evidence type="ECO:0000256" key="1">
    <source>
        <dbReference type="ARBA" id="ARBA00009437"/>
    </source>
</evidence>
<evidence type="ECO:0000259" key="5">
    <source>
        <dbReference type="PROSITE" id="PS50931"/>
    </source>
</evidence>
<dbReference type="RefSeq" id="WP_063289544.1">
    <property type="nucleotide sequence ID" value="NZ_FOSK01000009.1"/>
</dbReference>
<dbReference type="InterPro" id="IPR050950">
    <property type="entry name" value="HTH-type_LysR_regulators"/>
</dbReference>
<gene>
    <name evidence="6" type="ORF">SAMN04488518_109158</name>
</gene>
<dbReference type="Gene3D" id="3.40.190.290">
    <property type="match status" value="1"/>
</dbReference>
<proteinExistence type="inferred from homology"/>
<reference evidence="6 7" key="1">
    <citation type="submission" date="2016-10" db="EMBL/GenBank/DDBJ databases">
        <authorList>
            <person name="Varghese N."/>
            <person name="Submissions S."/>
        </authorList>
    </citation>
    <scope>NUCLEOTIDE SEQUENCE [LARGE SCALE GENOMIC DNA]</scope>
    <source>
        <strain evidence="6 7">DSM 16392</strain>
    </source>
</reference>
<keyword evidence="4" id="KW-0804">Transcription</keyword>
<evidence type="ECO:0000313" key="7">
    <source>
        <dbReference type="Proteomes" id="UP000199598"/>
    </source>
</evidence>
<dbReference type="Pfam" id="PF03466">
    <property type="entry name" value="LysR_substrate"/>
    <property type="match status" value="1"/>
</dbReference>
<organism evidence="6 7">
    <name type="scientific">Pseudovibrio ascidiaceicola</name>
    <dbReference type="NCBI Taxonomy" id="285279"/>
    <lineage>
        <taxon>Bacteria</taxon>
        <taxon>Pseudomonadati</taxon>
        <taxon>Pseudomonadota</taxon>
        <taxon>Alphaproteobacteria</taxon>
        <taxon>Hyphomicrobiales</taxon>
        <taxon>Stappiaceae</taxon>
        <taxon>Pseudovibrio</taxon>
    </lineage>
</organism>
<dbReference type="InterPro" id="IPR000847">
    <property type="entry name" value="LysR_HTH_N"/>
</dbReference>
<dbReference type="PANTHER" id="PTHR30419">
    <property type="entry name" value="HTH-TYPE TRANSCRIPTIONAL REGULATOR YBHD"/>
    <property type="match status" value="1"/>
</dbReference>
<dbReference type="PRINTS" id="PR00039">
    <property type="entry name" value="HTHLYSR"/>
</dbReference>
<accession>A0A1I4CKH0</accession>
<sequence length="300" mass="32794">MDIRQLQYLVTLAQERHFTRAAAACNVTQPTLSGRIRQLEIELGVPIIERGKKFHGLTAEGERILVWAKKVLADCNSLRNEVAGKSAEVFGKVNIGVIPSADVATASLILDLKKSHPHAHATIQLMSHDEIHKALEDYQIDAGITYTQFSDAKKHSSFTLYEEDYRLFMPAGHRLQGVDAVEWETAVNAGAMVALSPNLQNRLMVDSTLRFLGVELDPEIEAETIPSLGGFIRAGYCAILPEFSALSLGAGIVSVPLIKPVVSHSIGMVMTKRELEPAIITSLADCAAQYKKPLIPEQAD</sequence>
<dbReference type="Gene3D" id="1.10.10.10">
    <property type="entry name" value="Winged helix-like DNA-binding domain superfamily/Winged helix DNA-binding domain"/>
    <property type="match status" value="1"/>
</dbReference>
<dbReference type="SUPFAM" id="SSF46785">
    <property type="entry name" value="Winged helix' DNA-binding domain"/>
    <property type="match status" value="1"/>
</dbReference>
<dbReference type="PANTHER" id="PTHR30419:SF31">
    <property type="entry name" value="BLR3139 PROTEIN"/>
    <property type="match status" value="1"/>
</dbReference>
<dbReference type="GO" id="GO:0003677">
    <property type="term" value="F:DNA binding"/>
    <property type="evidence" value="ECO:0007669"/>
    <property type="project" value="UniProtKB-KW"/>
</dbReference>
<evidence type="ECO:0000256" key="3">
    <source>
        <dbReference type="ARBA" id="ARBA00023125"/>
    </source>
</evidence>
<comment type="caution">
    <text evidence="6">The sequence shown here is derived from an EMBL/GenBank/DDBJ whole genome shotgun (WGS) entry which is preliminary data.</text>
</comment>
<comment type="similarity">
    <text evidence="1">Belongs to the LysR transcriptional regulatory family.</text>
</comment>
<protein>
    <submittedName>
        <fullName evidence="6">DNA-binding transcriptional regulator, LysR family</fullName>
    </submittedName>
</protein>
<dbReference type="Pfam" id="PF00126">
    <property type="entry name" value="HTH_1"/>
    <property type="match status" value="1"/>
</dbReference>
<keyword evidence="3 6" id="KW-0238">DNA-binding</keyword>
<dbReference type="InterPro" id="IPR005119">
    <property type="entry name" value="LysR_subst-bd"/>
</dbReference>
<dbReference type="EMBL" id="FOSK01000009">
    <property type="protein sequence ID" value="SFK80431.1"/>
    <property type="molecule type" value="Genomic_DNA"/>
</dbReference>
<feature type="domain" description="HTH lysR-type" evidence="5">
    <location>
        <begin position="1"/>
        <end position="58"/>
    </location>
</feature>
<dbReference type="InterPro" id="IPR036388">
    <property type="entry name" value="WH-like_DNA-bd_sf"/>
</dbReference>
<evidence type="ECO:0000256" key="2">
    <source>
        <dbReference type="ARBA" id="ARBA00023015"/>
    </source>
</evidence>